<reference evidence="8 9" key="1">
    <citation type="submission" date="2019-10" db="EMBL/GenBank/DDBJ databases">
        <title>A soil myxobacterium in the family Polyangiaceae.</title>
        <authorList>
            <person name="Li Y."/>
            <person name="Wang J."/>
        </authorList>
    </citation>
    <scope>NUCLEOTIDE SEQUENCE [LARGE SCALE GENOMIC DNA]</scope>
    <source>
        <strain evidence="8 9">DSM 14734</strain>
    </source>
</reference>
<protein>
    <submittedName>
        <fullName evidence="8">Protein kinase</fullName>
    </submittedName>
</protein>
<dbReference type="OrthoDB" id="5174795at2"/>
<keyword evidence="1" id="KW-0808">Transferase</keyword>
<dbReference type="InterPro" id="IPR011009">
    <property type="entry name" value="Kinase-like_dom_sf"/>
</dbReference>
<evidence type="ECO:0000313" key="8">
    <source>
        <dbReference type="EMBL" id="MRG95664.1"/>
    </source>
</evidence>
<evidence type="ECO:0000256" key="4">
    <source>
        <dbReference type="ARBA" id="ARBA00022840"/>
    </source>
</evidence>
<dbReference type="InterPro" id="IPR000719">
    <property type="entry name" value="Prot_kinase_dom"/>
</dbReference>
<evidence type="ECO:0000256" key="2">
    <source>
        <dbReference type="ARBA" id="ARBA00022741"/>
    </source>
</evidence>
<dbReference type="Pfam" id="PF00069">
    <property type="entry name" value="Pkinase"/>
    <property type="match status" value="1"/>
</dbReference>
<feature type="binding site" evidence="5">
    <location>
        <position position="110"/>
    </location>
    <ligand>
        <name>ATP</name>
        <dbReference type="ChEBI" id="CHEBI:30616"/>
    </ligand>
</feature>
<proteinExistence type="predicted"/>
<dbReference type="InterPro" id="IPR008271">
    <property type="entry name" value="Ser/Thr_kinase_AS"/>
</dbReference>
<evidence type="ECO:0000256" key="1">
    <source>
        <dbReference type="ARBA" id="ARBA00022679"/>
    </source>
</evidence>
<dbReference type="PROSITE" id="PS00107">
    <property type="entry name" value="PROTEIN_KINASE_ATP"/>
    <property type="match status" value="1"/>
</dbReference>
<dbReference type="InterPro" id="IPR017441">
    <property type="entry name" value="Protein_kinase_ATP_BS"/>
</dbReference>
<dbReference type="GO" id="GO:0004674">
    <property type="term" value="F:protein serine/threonine kinase activity"/>
    <property type="evidence" value="ECO:0007669"/>
    <property type="project" value="TreeGrafter"/>
</dbReference>
<evidence type="ECO:0000256" key="6">
    <source>
        <dbReference type="SAM" id="MobiDB-lite"/>
    </source>
</evidence>
<gene>
    <name evidence="8" type="ORF">GF068_27660</name>
</gene>
<dbReference type="Proteomes" id="UP000440224">
    <property type="component" value="Unassembled WGS sequence"/>
</dbReference>
<keyword evidence="3 8" id="KW-0418">Kinase</keyword>
<keyword evidence="4 5" id="KW-0067">ATP-binding</keyword>
<evidence type="ECO:0000256" key="3">
    <source>
        <dbReference type="ARBA" id="ARBA00022777"/>
    </source>
</evidence>
<keyword evidence="2 5" id="KW-0547">Nucleotide-binding</keyword>
<dbReference type="PROSITE" id="PS00108">
    <property type="entry name" value="PROTEIN_KINASE_ST"/>
    <property type="match status" value="1"/>
</dbReference>
<dbReference type="CDD" id="cd14014">
    <property type="entry name" value="STKc_PknB_like"/>
    <property type="match status" value="1"/>
</dbReference>
<feature type="region of interest" description="Disordered" evidence="6">
    <location>
        <begin position="381"/>
        <end position="411"/>
    </location>
</feature>
<dbReference type="SUPFAM" id="SSF56112">
    <property type="entry name" value="Protein kinase-like (PK-like)"/>
    <property type="match status" value="1"/>
</dbReference>
<feature type="domain" description="Protein kinase" evidence="7">
    <location>
        <begin position="81"/>
        <end position="352"/>
    </location>
</feature>
<dbReference type="PROSITE" id="PS50011">
    <property type="entry name" value="PROTEIN_KINASE_DOM"/>
    <property type="match status" value="1"/>
</dbReference>
<dbReference type="PANTHER" id="PTHR43289:SF6">
    <property type="entry name" value="SERINE_THREONINE-PROTEIN KINASE NEKL-3"/>
    <property type="match status" value="1"/>
</dbReference>
<sequence length="437" mass="47282">MGSRPRMMGNHSRGRGGTAGCTEPRGHEGESPLVCWSWRASRDEVHVQEAVARPLVRSRHAIMTVPLEPRIRVGSVIADKYVVEKVLGQGGMGMVVAARHLGLNELRAIKFMLPAASADATAAERFRREAQAASRLKSEHVVRVYDIDRLATGEMYMVMEHLEGRDLRAVAKARGALRLQEACSYVLQACEAIAEAHGAGIVHRDLKTANLFVTQGLRGEPRIKVLDFGIAKLAPDDSTGRHELTQTKMALGTPAFMAPEQIRSSRQSDARVDIWSLGVILYKLTTGVLPFDAPNVNQLAIKILSPEPVRKPSTHNRSLPPPFDEVICKCLEKDRERRFGTVAELASSVSMFAQGGPGTLAVQTDDSHAVTLEMTTLVQRGSMPEGGAPPGGALSPAGIGAPPPDVSELPTMFMTPGVWEASDGLDEVPTPRLPKRP</sequence>
<dbReference type="GO" id="GO:0005524">
    <property type="term" value="F:ATP binding"/>
    <property type="evidence" value="ECO:0007669"/>
    <property type="project" value="UniProtKB-UniRule"/>
</dbReference>
<feature type="compositionally biased region" description="Low complexity" evidence="6">
    <location>
        <begin position="381"/>
        <end position="400"/>
    </location>
</feature>
<evidence type="ECO:0000259" key="7">
    <source>
        <dbReference type="PROSITE" id="PS50011"/>
    </source>
</evidence>
<dbReference type="Gene3D" id="3.30.200.20">
    <property type="entry name" value="Phosphorylase Kinase, domain 1"/>
    <property type="match status" value="1"/>
</dbReference>
<dbReference type="PANTHER" id="PTHR43289">
    <property type="entry name" value="MITOGEN-ACTIVATED PROTEIN KINASE KINASE KINASE 20-RELATED"/>
    <property type="match status" value="1"/>
</dbReference>
<feature type="region of interest" description="Disordered" evidence="6">
    <location>
        <begin position="1"/>
        <end position="29"/>
    </location>
</feature>
<evidence type="ECO:0000313" key="9">
    <source>
        <dbReference type="Proteomes" id="UP000440224"/>
    </source>
</evidence>
<keyword evidence="9" id="KW-1185">Reference proteome</keyword>
<evidence type="ECO:0000256" key="5">
    <source>
        <dbReference type="PROSITE-ProRule" id="PRU10141"/>
    </source>
</evidence>
<dbReference type="AlphaFoldDB" id="A0A6N7Q045"/>
<accession>A0A6N7Q045</accession>
<dbReference type="SMART" id="SM00220">
    <property type="entry name" value="S_TKc"/>
    <property type="match status" value="1"/>
</dbReference>
<comment type="caution">
    <text evidence="8">The sequence shown here is derived from an EMBL/GenBank/DDBJ whole genome shotgun (WGS) entry which is preliminary data.</text>
</comment>
<dbReference type="EMBL" id="WJIE01000008">
    <property type="protein sequence ID" value="MRG95664.1"/>
    <property type="molecule type" value="Genomic_DNA"/>
</dbReference>
<name>A0A6N7Q045_9BACT</name>
<organism evidence="8 9">
    <name type="scientific">Polyangium spumosum</name>
    <dbReference type="NCBI Taxonomy" id="889282"/>
    <lineage>
        <taxon>Bacteria</taxon>
        <taxon>Pseudomonadati</taxon>
        <taxon>Myxococcota</taxon>
        <taxon>Polyangia</taxon>
        <taxon>Polyangiales</taxon>
        <taxon>Polyangiaceae</taxon>
        <taxon>Polyangium</taxon>
    </lineage>
</organism>
<dbReference type="Gene3D" id="1.10.510.10">
    <property type="entry name" value="Transferase(Phosphotransferase) domain 1"/>
    <property type="match status" value="1"/>
</dbReference>